<feature type="non-terminal residue" evidence="6">
    <location>
        <position position="1"/>
    </location>
</feature>
<evidence type="ECO:0000256" key="1">
    <source>
        <dbReference type="ARBA" id="ARBA00007409"/>
    </source>
</evidence>
<keyword evidence="2" id="KW-0273">Eye lens protein</keyword>
<dbReference type="GO" id="GO:0005212">
    <property type="term" value="F:structural constituent of eye lens"/>
    <property type="evidence" value="ECO:0007669"/>
    <property type="project" value="UniProtKB-KW"/>
</dbReference>
<dbReference type="FunFam" id="3.40.30.10:FF:000035">
    <property type="entry name" value="hematopoietic prostaglandin D synthase"/>
    <property type="match status" value="1"/>
</dbReference>
<dbReference type="PROSITE" id="PS50404">
    <property type="entry name" value="GST_NTER"/>
    <property type="match status" value="1"/>
</dbReference>
<comment type="function">
    <text evidence="3">S-crystallins are structural components of squids and octopi eye lens. Contains relatively little if any GST activity.</text>
</comment>
<dbReference type="SUPFAM" id="SSF52833">
    <property type="entry name" value="Thioredoxin-like"/>
    <property type="match status" value="1"/>
</dbReference>
<dbReference type="EMBL" id="RQTK01000159">
    <property type="protein sequence ID" value="RUS85789.1"/>
    <property type="molecule type" value="Genomic_DNA"/>
</dbReference>
<dbReference type="InterPro" id="IPR004045">
    <property type="entry name" value="Glutathione_S-Trfase_N"/>
</dbReference>
<dbReference type="InterPro" id="IPR050213">
    <property type="entry name" value="GST_superfamily"/>
</dbReference>
<proteinExistence type="inferred from homology"/>
<evidence type="ECO:0000259" key="5">
    <source>
        <dbReference type="PROSITE" id="PS50405"/>
    </source>
</evidence>
<feature type="domain" description="GST C-terminal" evidence="5">
    <location>
        <begin position="122"/>
        <end position="247"/>
    </location>
</feature>
<evidence type="ECO:0008006" key="8">
    <source>
        <dbReference type="Google" id="ProtNLM"/>
    </source>
</evidence>
<evidence type="ECO:0000259" key="4">
    <source>
        <dbReference type="PROSITE" id="PS50404"/>
    </source>
</evidence>
<dbReference type="SFLD" id="SFLDG00363">
    <property type="entry name" value="AMPS_(cytGST):_Alpha-__Mu-__Pi"/>
    <property type="match status" value="1"/>
</dbReference>
<dbReference type="STRING" id="188477.A0A3S1HTH0"/>
<reference evidence="6 7" key="1">
    <citation type="submission" date="2019-01" db="EMBL/GenBank/DDBJ databases">
        <title>A draft genome assembly of the solar-powered sea slug Elysia chlorotica.</title>
        <authorList>
            <person name="Cai H."/>
            <person name="Li Q."/>
            <person name="Fang X."/>
            <person name="Li J."/>
            <person name="Curtis N.E."/>
            <person name="Altenburger A."/>
            <person name="Shibata T."/>
            <person name="Feng M."/>
            <person name="Maeda T."/>
            <person name="Schwartz J.A."/>
            <person name="Shigenobu S."/>
            <person name="Lundholm N."/>
            <person name="Nishiyama T."/>
            <person name="Yang H."/>
            <person name="Hasebe M."/>
            <person name="Li S."/>
            <person name="Pierce S.K."/>
            <person name="Wang J."/>
        </authorList>
    </citation>
    <scope>NUCLEOTIDE SEQUENCE [LARGE SCALE GENOMIC DNA]</scope>
    <source>
        <strain evidence="6">EC2010</strain>
        <tissue evidence="6">Whole organism of an adult</tissue>
    </source>
</reference>
<dbReference type="Gene3D" id="1.20.1050.10">
    <property type="match status" value="1"/>
</dbReference>
<dbReference type="Pfam" id="PF14497">
    <property type="entry name" value="GST_C_3"/>
    <property type="match status" value="1"/>
</dbReference>
<dbReference type="InterPro" id="IPR036249">
    <property type="entry name" value="Thioredoxin-like_sf"/>
</dbReference>
<accession>A0A3S1HTH0</accession>
<dbReference type="SUPFAM" id="SSF47616">
    <property type="entry name" value="GST C-terminal domain-like"/>
    <property type="match status" value="1"/>
</dbReference>
<dbReference type="InterPro" id="IPR036282">
    <property type="entry name" value="Glutathione-S-Trfase_C_sf"/>
</dbReference>
<comment type="similarity">
    <text evidence="1">Belongs to the GST superfamily.</text>
</comment>
<dbReference type="GO" id="GO:0004364">
    <property type="term" value="F:glutathione transferase activity"/>
    <property type="evidence" value="ECO:0007669"/>
    <property type="project" value="TreeGrafter"/>
</dbReference>
<dbReference type="CDD" id="cd03039">
    <property type="entry name" value="GST_N_Sigma_like"/>
    <property type="match status" value="1"/>
</dbReference>
<organism evidence="6 7">
    <name type="scientific">Elysia chlorotica</name>
    <name type="common">Eastern emerald elysia</name>
    <name type="synonym">Sea slug</name>
    <dbReference type="NCBI Taxonomy" id="188477"/>
    <lineage>
        <taxon>Eukaryota</taxon>
        <taxon>Metazoa</taxon>
        <taxon>Spiralia</taxon>
        <taxon>Lophotrochozoa</taxon>
        <taxon>Mollusca</taxon>
        <taxon>Gastropoda</taxon>
        <taxon>Heterobranchia</taxon>
        <taxon>Euthyneura</taxon>
        <taxon>Panpulmonata</taxon>
        <taxon>Sacoglossa</taxon>
        <taxon>Placobranchoidea</taxon>
        <taxon>Plakobranchidae</taxon>
        <taxon>Elysia</taxon>
    </lineage>
</organism>
<dbReference type="InterPro" id="IPR010987">
    <property type="entry name" value="Glutathione-S-Trfase_C-like"/>
</dbReference>
<dbReference type="GO" id="GO:0006749">
    <property type="term" value="P:glutathione metabolic process"/>
    <property type="evidence" value="ECO:0007669"/>
    <property type="project" value="TreeGrafter"/>
</dbReference>
<evidence type="ECO:0000256" key="3">
    <source>
        <dbReference type="ARBA" id="ARBA00049616"/>
    </source>
</evidence>
<name>A0A3S1HTH0_ELYCH</name>
<dbReference type="PROSITE" id="PS50405">
    <property type="entry name" value="GST_CTER"/>
    <property type="match status" value="1"/>
</dbReference>
<dbReference type="Proteomes" id="UP000271974">
    <property type="component" value="Unassembled WGS sequence"/>
</dbReference>
<feature type="domain" description="GST N-terminal" evidence="4">
    <location>
        <begin position="43"/>
        <end position="120"/>
    </location>
</feature>
<dbReference type="Pfam" id="PF02798">
    <property type="entry name" value="GST_N"/>
    <property type="match status" value="1"/>
</dbReference>
<dbReference type="Gene3D" id="3.40.30.10">
    <property type="entry name" value="Glutaredoxin"/>
    <property type="match status" value="1"/>
</dbReference>
<evidence type="ECO:0000256" key="2">
    <source>
        <dbReference type="ARBA" id="ARBA00022613"/>
    </source>
</evidence>
<keyword evidence="7" id="KW-1185">Reference proteome</keyword>
<dbReference type="OrthoDB" id="414243at2759"/>
<evidence type="ECO:0000313" key="7">
    <source>
        <dbReference type="Proteomes" id="UP000271974"/>
    </source>
</evidence>
<dbReference type="InterPro" id="IPR040079">
    <property type="entry name" value="Glutathione_S-Trfase"/>
</dbReference>
<dbReference type="PANTHER" id="PTHR11571">
    <property type="entry name" value="GLUTATHIONE S-TRANSFERASE"/>
    <property type="match status" value="1"/>
</dbReference>
<gene>
    <name evidence="6" type="ORF">EGW08_006418</name>
</gene>
<protein>
    <recommendedName>
        <fullName evidence="8">Glutathione transferase</fullName>
    </recommendedName>
</protein>
<dbReference type="SFLD" id="SFLDS00019">
    <property type="entry name" value="Glutathione_Transferase_(cytos"/>
    <property type="match status" value="1"/>
</dbReference>
<evidence type="ECO:0000313" key="6">
    <source>
        <dbReference type="EMBL" id="RUS85789.1"/>
    </source>
</evidence>
<dbReference type="InterPro" id="IPR004046">
    <property type="entry name" value="GST_C"/>
</dbReference>
<comment type="caution">
    <text evidence="6">The sequence shown here is derived from an EMBL/GenBank/DDBJ whole genome shotgun (WGS) entry which is preliminary data.</text>
</comment>
<dbReference type="FunFam" id="1.20.1050.10:FF:000030">
    <property type="entry name" value="Glutathione S-transferase S1"/>
    <property type="match status" value="1"/>
</dbReference>
<sequence>YSAFSHATCHLRVATIRIISCPLSVEFCRDKFEPPVSADLTMPSYKLNYFDARGRGEVIRLVFAAAGQEFEDNRVSREDWPALKPKTPFGQMPALEVDGEMIAQTGAICNYLAKEFGLYGKSSKETCLIDQIVCLVNDFFMATVKVMYLEKDEAKKAELMVAFKEEECPKYMGYFESLLKKNGTGFYVGSEVSLADIFVYDLVWNLNSRDPSPFNIDSYPLVKEHQNKIGSLPTIKAYLAARKHTDM</sequence>
<dbReference type="AlphaFoldDB" id="A0A3S1HTH0"/>
<dbReference type="SFLD" id="SFLDG01205">
    <property type="entry name" value="AMPS.1"/>
    <property type="match status" value="1"/>
</dbReference>
<dbReference type="PANTHER" id="PTHR11571:SF150">
    <property type="entry name" value="GLUTATHIONE S-TRANSFERASE"/>
    <property type="match status" value="1"/>
</dbReference>
<dbReference type="CDD" id="cd03192">
    <property type="entry name" value="GST_C_Sigma_like"/>
    <property type="match status" value="1"/>
</dbReference>